<evidence type="ECO:0000313" key="1">
    <source>
        <dbReference type="EMBL" id="RHN61134.1"/>
    </source>
</evidence>
<name>A0A396IA71_MEDTR</name>
<dbReference type="AlphaFoldDB" id="A0A396IA71"/>
<organism evidence="1">
    <name type="scientific">Medicago truncatula</name>
    <name type="common">Barrel medic</name>
    <name type="synonym">Medicago tribuloides</name>
    <dbReference type="NCBI Taxonomy" id="3880"/>
    <lineage>
        <taxon>Eukaryota</taxon>
        <taxon>Viridiplantae</taxon>
        <taxon>Streptophyta</taxon>
        <taxon>Embryophyta</taxon>
        <taxon>Tracheophyta</taxon>
        <taxon>Spermatophyta</taxon>
        <taxon>Magnoliopsida</taxon>
        <taxon>eudicotyledons</taxon>
        <taxon>Gunneridae</taxon>
        <taxon>Pentapetalae</taxon>
        <taxon>rosids</taxon>
        <taxon>fabids</taxon>
        <taxon>Fabales</taxon>
        <taxon>Fabaceae</taxon>
        <taxon>Papilionoideae</taxon>
        <taxon>50 kb inversion clade</taxon>
        <taxon>NPAAA clade</taxon>
        <taxon>Hologalegina</taxon>
        <taxon>IRL clade</taxon>
        <taxon>Trifolieae</taxon>
        <taxon>Medicago</taxon>
    </lineage>
</organism>
<accession>A0A396IA71</accession>
<dbReference type="Proteomes" id="UP000265566">
    <property type="component" value="Chromosome 4"/>
</dbReference>
<reference evidence="1" key="1">
    <citation type="journal article" date="2018" name="Nat. Plants">
        <title>Whole-genome landscape of Medicago truncatula symbiotic genes.</title>
        <authorList>
            <person name="Pecrix Y."/>
            <person name="Gamas P."/>
            <person name="Carrere S."/>
        </authorList>
    </citation>
    <scope>NUCLEOTIDE SEQUENCE</scope>
    <source>
        <tissue evidence="1">Leaves</tissue>
    </source>
</reference>
<sequence length="53" mass="6201">MVDTMIQREETVLRCAHHTPSCDTFPVQNILSSSFFKFNRNQESMARKGRKRA</sequence>
<comment type="caution">
    <text evidence="1">The sequence shown here is derived from an EMBL/GenBank/DDBJ whole genome shotgun (WGS) entry which is preliminary data.</text>
</comment>
<dbReference type="Gramene" id="rna23567">
    <property type="protein sequence ID" value="RHN61134.1"/>
    <property type="gene ID" value="gene23567"/>
</dbReference>
<dbReference type="EMBL" id="PSQE01000004">
    <property type="protein sequence ID" value="RHN61134.1"/>
    <property type="molecule type" value="Genomic_DNA"/>
</dbReference>
<protein>
    <submittedName>
        <fullName evidence="1">Uncharacterized protein</fullName>
    </submittedName>
</protein>
<gene>
    <name evidence="1" type="ORF">MtrunA17_Chr4g0033351</name>
</gene>
<proteinExistence type="predicted"/>